<gene>
    <name evidence="2" type="primary">ORF18571</name>
</gene>
<dbReference type="PANTHER" id="PTHR15897">
    <property type="entry name" value="ANKYRIN REPEAT AND MYND DOMAIN PROTEIN 1"/>
    <property type="match status" value="1"/>
</dbReference>
<dbReference type="Pfam" id="PF12796">
    <property type="entry name" value="Ank_2"/>
    <property type="match status" value="1"/>
</dbReference>
<dbReference type="PANTHER" id="PTHR15897:SF2">
    <property type="entry name" value="ANKYRIN REPEAT AND MYND DOMAIN-CONTAINING PROTEIN 1"/>
    <property type="match status" value="1"/>
</dbReference>
<dbReference type="PROSITE" id="PS50088">
    <property type="entry name" value="ANK_REPEAT"/>
    <property type="match status" value="1"/>
</dbReference>
<proteinExistence type="predicted"/>
<dbReference type="EMBL" id="HACG01006086">
    <property type="protein sequence ID" value="CEK52951.1"/>
    <property type="molecule type" value="Transcribed_RNA"/>
</dbReference>
<feature type="repeat" description="ANK" evidence="1">
    <location>
        <begin position="119"/>
        <end position="151"/>
    </location>
</feature>
<keyword evidence="1" id="KW-0040">ANK repeat</keyword>
<dbReference type="InterPro" id="IPR053064">
    <property type="entry name" value="Ankyrin-MYND_domain-protein"/>
</dbReference>
<evidence type="ECO:0000313" key="2">
    <source>
        <dbReference type="EMBL" id="CEK52951.1"/>
    </source>
</evidence>
<protein>
    <submittedName>
        <fullName evidence="2">Uncharacterized protein</fullName>
    </submittedName>
</protein>
<reference evidence="2" key="1">
    <citation type="submission" date="2014-12" db="EMBL/GenBank/DDBJ databases">
        <title>Insight into the proteome of Arion vulgaris.</title>
        <authorList>
            <person name="Aradska J."/>
            <person name="Bulat T."/>
            <person name="Smidak R."/>
            <person name="Sarate P."/>
            <person name="Gangsoo J."/>
            <person name="Sialana F."/>
            <person name="Bilban M."/>
            <person name="Lubec G."/>
        </authorList>
    </citation>
    <scope>NUCLEOTIDE SEQUENCE</scope>
    <source>
        <tissue evidence="2">Skin</tissue>
    </source>
</reference>
<dbReference type="InterPro" id="IPR036770">
    <property type="entry name" value="Ankyrin_rpt-contain_sf"/>
</dbReference>
<dbReference type="PROSITE" id="PS50297">
    <property type="entry name" value="ANK_REP_REGION"/>
    <property type="match status" value="1"/>
</dbReference>
<sequence>IYSESLHPKSLAIDSQTLDKEFFKDMPDKIECSNKLVAWNSTPDMVALQKHYTKHMFRKREVEINIDAVANLDRSGFKESGLLEQQSEELITAAADGDAEKVEMLLNSGKVHPDVSDCHGNTALIGASVNWRISVINILLNHGANVNKVNDDGCSALSTAAAFYYPAQGFVYNIAERYMKATSEVTTTNVMQESQHSGIL</sequence>
<organism evidence="2">
    <name type="scientific">Arion vulgaris</name>
    <dbReference type="NCBI Taxonomy" id="1028688"/>
    <lineage>
        <taxon>Eukaryota</taxon>
        <taxon>Metazoa</taxon>
        <taxon>Spiralia</taxon>
        <taxon>Lophotrochozoa</taxon>
        <taxon>Mollusca</taxon>
        <taxon>Gastropoda</taxon>
        <taxon>Heterobranchia</taxon>
        <taxon>Euthyneura</taxon>
        <taxon>Panpulmonata</taxon>
        <taxon>Eupulmonata</taxon>
        <taxon>Stylommatophora</taxon>
        <taxon>Helicina</taxon>
        <taxon>Arionoidea</taxon>
        <taxon>Arionidae</taxon>
        <taxon>Arion</taxon>
    </lineage>
</organism>
<dbReference type="AlphaFoldDB" id="A0A0B6YAZ3"/>
<dbReference type="SUPFAM" id="SSF48403">
    <property type="entry name" value="Ankyrin repeat"/>
    <property type="match status" value="1"/>
</dbReference>
<feature type="non-terminal residue" evidence="2">
    <location>
        <position position="200"/>
    </location>
</feature>
<dbReference type="InterPro" id="IPR002110">
    <property type="entry name" value="Ankyrin_rpt"/>
</dbReference>
<dbReference type="Gene3D" id="1.25.40.20">
    <property type="entry name" value="Ankyrin repeat-containing domain"/>
    <property type="match status" value="1"/>
</dbReference>
<feature type="non-terminal residue" evidence="2">
    <location>
        <position position="1"/>
    </location>
</feature>
<evidence type="ECO:0000256" key="1">
    <source>
        <dbReference type="PROSITE-ProRule" id="PRU00023"/>
    </source>
</evidence>
<accession>A0A0B6YAZ3</accession>
<name>A0A0B6YAZ3_9EUPU</name>